<dbReference type="Gene3D" id="3.40.1390.30">
    <property type="entry name" value="NIF3 (NGG1p interacting factor 3)-like"/>
    <property type="match status" value="1"/>
</dbReference>
<sequence>MVYGDDQVTAEDVRDYLKTMDGGWVDWENTVDTFKSGDPATEVRGVAVGWMGYTWALQHALDLDCNMFITHEPTYYNHLDTDQDIFRYQGVVAKRKLIEDNKLIILRCHDLWDQVPEIGIPDSWATQLGFEDRVAGEGYFRVYDVSGRTALTVAREVAGKVKEFGQNAVQLIGPEDQKVSRVAI</sequence>
<organism evidence="2">
    <name type="scientific">marine metagenome</name>
    <dbReference type="NCBI Taxonomy" id="408172"/>
    <lineage>
        <taxon>unclassified sequences</taxon>
        <taxon>metagenomes</taxon>
        <taxon>ecological metagenomes</taxon>
    </lineage>
</organism>
<evidence type="ECO:0000313" key="2">
    <source>
        <dbReference type="EMBL" id="SVA39335.1"/>
    </source>
</evidence>
<dbReference type="AlphaFoldDB" id="A0A381VG54"/>
<name>A0A381VG54_9ZZZZ</name>
<evidence type="ECO:0000256" key="1">
    <source>
        <dbReference type="ARBA" id="ARBA00006964"/>
    </source>
</evidence>
<dbReference type="SUPFAM" id="SSF102705">
    <property type="entry name" value="NIF3 (NGG1p interacting factor 3)-like"/>
    <property type="match status" value="1"/>
</dbReference>
<dbReference type="EMBL" id="UINC01008748">
    <property type="protein sequence ID" value="SVA39335.1"/>
    <property type="molecule type" value="Genomic_DNA"/>
</dbReference>
<proteinExistence type="inferred from homology"/>
<feature type="non-terminal residue" evidence="2">
    <location>
        <position position="184"/>
    </location>
</feature>
<accession>A0A381VG54</accession>
<protein>
    <submittedName>
        <fullName evidence="2">Uncharacterized protein</fullName>
    </submittedName>
</protein>
<reference evidence="2" key="1">
    <citation type="submission" date="2018-05" db="EMBL/GenBank/DDBJ databases">
        <authorList>
            <person name="Lanie J.A."/>
            <person name="Ng W.-L."/>
            <person name="Kazmierczak K.M."/>
            <person name="Andrzejewski T.M."/>
            <person name="Davidsen T.M."/>
            <person name="Wayne K.J."/>
            <person name="Tettelin H."/>
            <person name="Glass J.I."/>
            <person name="Rusch D."/>
            <person name="Podicherti R."/>
            <person name="Tsui H.-C.T."/>
            <person name="Winkler M.E."/>
        </authorList>
    </citation>
    <scope>NUCLEOTIDE SEQUENCE</scope>
</reference>
<dbReference type="Pfam" id="PF01784">
    <property type="entry name" value="DUF34_NIF3"/>
    <property type="match status" value="1"/>
</dbReference>
<dbReference type="InterPro" id="IPR036069">
    <property type="entry name" value="DUF34/NIF3_sf"/>
</dbReference>
<gene>
    <name evidence="2" type="ORF">METZ01_LOCUS92189</name>
</gene>
<dbReference type="InterPro" id="IPR002678">
    <property type="entry name" value="DUF34/NIF3"/>
</dbReference>
<comment type="similarity">
    <text evidence="1">Belongs to the GTP cyclohydrolase I type 2/NIF3 family.</text>
</comment>